<evidence type="ECO:0000313" key="3">
    <source>
        <dbReference type="Proteomes" id="UP000694564"/>
    </source>
</evidence>
<evidence type="ECO:0000256" key="1">
    <source>
        <dbReference type="SAM" id="SignalP"/>
    </source>
</evidence>
<accession>A0A8D2DGL2</accession>
<dbReference type="Ensembl" id="ENSSVLT00005026278.1">
    <property type="protein sequence ID" value="ENSSVLP00005023633.1"/>
    <property type="gene ID" value="ENSSVLG00005018759.1"/>
</dbReference>
<keyword evidence="1" id="KW-0732">Signal</keyword>
<dbReference type="OrthoDB" id="9793896at2759"/>
<organism evidence="2 3">
    <name type="scientific">Sciurus vulgaris</name>
    <name type="common">Eurasian red squirrel</name>
    <dbReference type="NCBI Taxonomy" id="55149"/>
    <lineage>
        <taxon>Eukaryota</taxon>
        <taxon>Metazoa</taxon>
        <taxon>Chordata</taxon>
        <taxon>Craniata</taxon>
        <taxon>Vertebrata</taxon>
        <taxon>Euteleostomi</taxon>
        <taxon>Mammalia</taxon>
        <taxon>Eutheria</taxon>
        <taxon>Euarchontoglires</taxon>
        <taxon>Glires</taxon>
        <taxon>Rodentia</taxon>
        <taxon>Sciuromorpha</taxon>
        <taxon>Sciuridae</taxon>
        <taxon>Sciurinae</taxon>
        <taxon>Sciurini</taxon>
        <taxon>Sciurus</taxon>
    </lineage>
</organism>
<dbReference type="GeneTree" id="ENSGT00670000099394"/>
<feature type="signal peptide" evidence="1">
    <location>
        <begin position="1"/>
        <end position="25"/>
    </location>
</feature>
<feature type="chain" id="PRO_5034942904" evidence="1">
    <location>
        <begin position="26"/>
        <end position="117"/>
    </location>
</feature>
<protein>
    <submittedName>
        <fullName evidence="2">Uncharacterized protein</fullName>
    </submittedName>
</protein>
<dbReference type="Proteomes" id="UP000694564">
    <property type="component" value="Chromosome 11"/>
</dbReference>
<reference evidence="2" key="2">
    <citation type="submission" date="2025-09" db="UniProtKB">
        <authorList>
            <consortium name="Ensembl"/>
        </authorList>
    </citation>
    <scope>IDENTIFICATION</scope>
</reference>
<sequence>MERLLFLLLSGTVLVLYSFRTSTVCNSCDNFVHNTCRKNSGICHPRYPDFACQTKVVYTQHYTGEYLYQHSILGCPKRCVEYVRITKWEKNIFFCCNESYCNSLFKEISASIYMMAC</sequence>
<reference evidence="2" key="1">
    <citation type="submission" date="2025-08" db="UniProtKB">
        <authorList>
            <consortium name="Ensembl"/>
        </authorList>
    </citation>
    <scope>IDENTIFICATION</scope>
</reference>
<evidence type="ECO:0000313" key="2">
    <source>
        <dbReference type="Ensembl" id="ENSSVLP00005023633.1"/>
    </source>
</evidence>
<keyword evidence="3" id="KW-1185">Reference proteome</keyword>
<proteinExistence type="predicted"/>
<dbReference type="AlphaFoldDB" id="A0A8D2DGL2"/>
<name>A0A8D2DGL2_SCIVU</name>